<feature type="region of interest" description="Disordered" evidence="1">
    <location>
        <begin position="290"/>
        <end position="311"/>
    </location>
</feature>
<protein>
    <submittedName>
        <fullName evidence="2">Uncharacterized protein</fullName>
    </submittedName>
</protein>
<reference evidence="2" key="1">
    <citation type="journal article" date="2020" name="Stud. Mycol.">
        <title>101 Dothideomycetes genomes: a test case for predicting lifestyles and emergence of pathogens.</title>
        <authorList>
            <person name="Haridas S."/>
            <person name="Albert R."/>
            <person name="Binder M."/>
            <person name="Bloem J."/>
            <person name="Labutti K."/>
            <person name="Salamov A."/>
            <person name="Andreopoulos B."/>
            <person name="Baker S."/>
            <person name="Barry K."/>
            <person name="Bills G."/>
            <person name="Bluhm B."/>
            <person name="Cannon C."/>
            <person name="Castanera R."/>
            <person name="Culley D."/>
            <person name="Daum C."/>
            <person name="Ezra D."/>
            <person name="Gonzalez J."/>
            <person name="Henrissat B."/>
            <person name="Kuo A."/>
            <person name="Liang C."/>
            <person name="Lipzen A."/>
            <person name="Lutzoni F."/>
            <person name="Magnuson J."/>
            <person name="Mondo S."/>
            <person name="Nolan M."/>
            <person name="Ohm R."/>
            <person name="Pangilinan J."/>
            <person name="Park H.-J."/>
            <person name="Ramirez L."/>
            <person name="Alfaro M."/>
            <person name="Sun H."/>
            <person name="Tritt A."/>
            <person name="Yoshinaga Y."/>
            <person name="Zwiers L.-H."/>
            <person name="Turgeon B."/>
            <person name="Goodwin S."/>
            <person name="Spatafora J."/>
            <person name="Crous P."/>
            <person name="Grigoriev I."/>
        </authorList>
    </citation>
    <scope>NUCLEOTIDE SEQUENCE</scope>
    <source>
        <strain evidence="2">CBS 269.34</strain>
    </source>
</reference>
<gene>
    <name evidence="2" type="ORF">BU16DRAFT_534036</name>
</gene>
<dbReference type="EMBL" id="MU004182">
    <property type="protein sequence ID" value="KAF2501350.1"/>
    <property type="molecule type" value="Genomic_DNA"/>
</dbReference>
<dbReference type="AlphaFoldDB" id="A0A6A6RC92"/>
<dbReference type="Proteomes" id="UP000799750">
    <property type="component" value="Unassembled WGS sequence"/>
</dbReference>
<feature type="compositionally biased region" description="Basic and acidic residues" evidence="1">
    <location>
        <begin position="54"/>
        <end position="63"/>
    </location>
</feature>
<name>A0A6A6RC92_9PEZI</name>
<evidence type="ECO:0000313" key="2">
    <source>
        <dbReference type="EMBL" id="KAF2501350.1"/>
    </source>
</evidence>
<sequence length="311" mass="33393">MGETAGYGRPRSVDEYWKESCHSLVSTPSNPIRKSSSRGEGGGGRGGGEEGEDESRRKVRFETTRPASEPWRMQHGTNPHRRLVHFPALTPRQPIPGAQRTPDVVDRCPLLLSLWPQPSQEHPARAARRAIHGRREHRRELLCGRPAAAAAGGIEAARKPLLAASFSSTASCCCLGDVALHGAQIHRPHARVPSCRQPHPCCPRRGPATAEGASIVAVCGVTGPRARPSCSNQRGPASGQPEASACSYTRLQLSRSEPTIAVQSAPLATAKHQDVSPARCCTGCPFRPWCRPAPNPHPPRRPLTTAAALEP</sequence>
<accession>A0A6A6RC92</accession>
<organism evidence="2 3">
    <name type="scientific">Lophium mytilinum</name>
    <dbReference type="NCBI Taxonomy" id="390894"/>
    <lineage>
        <taxon>Eukaryota</taxon>
        <taxon>Fungi</taxon>
        <taxon>Dikarya</taxon>
        <taxon>Ascomycota</taxon>
        <taxon>Pezizomycotina</taxon>
        <taxon>Dothideomycetes</taxon>
        <taxon>Pleosporomycetidae</taxon>
        <taxon>Mytilinidiales</taxon>
        <taxon>Mytilinidiaceae</taxon>
        <taxon>Lophium</taxon>
    </lineage>
</organism>
<proteinExistence type="predicted"/>
<feature type="compositionally biased region" description="Polar residues" evidence="1">
    <location>
        <begin position="23"/>
        <end position="34"/>
    </location>
</feature>
<keyword evidence="3" id="KW-1185">Reference proteome</keyword>
<evidence type="ECO:0000313" key="3">
    <source>
        <dbReference type="Proteomes" id="UP000799750"/>
    </source>
</evidence>
<feature type="region of interest" description="Disordered" evidence="1">
    <location>
        <begin position="20"/>
        <end position="77"/>
    </location>
</feature>
<evidence type="ECO:0000256" key="1">
    <source>
        <dbReference type="SAM" id="MobiDB-lite"/>
    </source>
</evidence>